<name>A0A2H0TP63_9BACT</name>
<evidence type="ECO:0000256" key="1">
    <source>
        <dbReference type="SAM" id="Phobius"/>
    </source>
</evidence>
<gene>
    <name evidence="3" type="ORF">COU35_05150</name>
</gene>
<feature type="transmembrane region" description="Helical" evidence="1">
    <location>
        <begin position="272"/>
        <end position="291"/>
    </location>
</feature>
<keyword evidence="1" id="KW-0472">Membrane</keyword>
<sequence length="298" mass="32685">MNRRFFLMCVTFLTGVTSLLIPDHAFAIGISPATIQIENIKPGQSITSDVYVVRPQNNAVEKVRITKSGTLTQFFSFPTTVQFASGEYNKLVPLTITVDENTEVGCYDAEITVTPDFPVPTAIGSAVGVTQSVTACVTDRDVYDVTIRSLGLIHDGLPGSPAQVQFTATNHGNVDANITDILISMTDELTHADPINVRIDIDTEKGFIPHFSKKEFYLDIEGAIPPGIYRASVQINDGTKKITYKPDIIRSIGPLPTLQAPTVSNLRFTTDIMIFSTLVVVTIILLIYFLLKKHQPHT</sequence>
<accession>A0A2H0TP63</accession>
<feature type="signal peptide" evidence="2">
    <location>
        <begin position="1"/>
        <end position="27"/>
    </location>
</feature>
<dbReference type="EMBL" id="PFCB01000035">
    <property type="protein sequence ID" value="PIR73932.1"/>
    <property type="molecule type" value="Genomic_DNA"/>
</dbReference>
<reference evidence="4" key="1">
    <citation type="submission" date="2017-09" db="EMBL/GenBank/DDBJ databases">
        <title>Depth-based differentiation of microbial function through sediment-hosted aquifers and enrichment of novel symbionts in the deep terrestrial subsurface.</title>
        <authorList>
            <person name="Probst A.J."/>
            <person name="Ladd B."/>
            <person name="Jarett J.K."/>
            <person name="Geller-Mcgrath D.E."/>
            <person name="Sieber C.M.K."/>
            <person name="Emerson J.B."/>
            <person name="Anantharaman K."/>
            <person name="Thomas B.C."/>
            <person name="Malmstrom R."/>
            <person name="Stieglmeier M."/>
            <person name="Klingl A."/>
            <person name="Woyke T."/>
            <person name="Ryan C.M."/>
            <person name="Banfield J.F."/>
        </authorList>
    </citation>
    <scope>NUCLEOTIDE SEQUENCE [LARGE SCALE GENOMIC DNA]</scope>
</reference>
<evidence type="ECO:0000313" key="3">
    <source>
        <dbReference type="EMBL" id="PIR73932.1"/>
    </source>
</evidence>
<evidence type="ECO:0000256" key="2">
    <source>
        <dbReference type="SAM" id="SignalP"/>
    </source>
</evidence>
<proteinExistence type="predicted"/>
<dbReference type="AlphaFoldDB" id="A0A2H0TP63"/>
<keyword evidence="1" id="KW-1133">Transmembrane helix</keyword>
<feature type="chain" id="PRO_5013668549" description="CARDB domain-containing protein" evidence="2">
    <location>
        <begin position="28"/>
        <end position="298"/>
    </location>
</feature>
<comment type="caution">
    <text evidence="3">The sequence shown here is derived from an EMBL/GenBank/DDBJ whole genome shotgun (WGS) entry which is preliminary data.</text>
</comment>
<protein>
    <recommendedName>
        <fullName evidence="5">CARDB domain-containing protein</fullName>
    </recommendedName>
</protein>
<dbReference type="Proteomes" id="UP000230154">
    <property type="component" value="Unassembled WGS sequence"/>
</dbReference>
<evidence type="ECO:0000313" key="4">
    <source>
        <dbReference type="Proteomes" id="UP000230154"/>
    </source>
</evidence>
<keyword evidence="1" id="KW-0812">Transmembrane</keyword>
<organism evidence="3 4">
    <name type="scientific">Candidatus Magasanikbacteria bacterium CG10_big_fil_rev_8_21_14_0_10_47_10</name>
    <dbReference type="NCBI Taxonomy" id="1974652"/>
    <lineage>
        <taxon>Bacteria</taxon>
        <taxon>Candidatus Magasanikiibacteriota</taxon>
    </lineage>
</organism>
<evidence type="ECO:0008006" key="5">
    <source>
        <dbReference type="Google" id="ProtNLM"/>
    </source>
</evidence>
<keyword evidence="2" id="KW-0732">Signal</keyword>